<reference evidence="1 2" key="1">
    <citation type="submission" date="2020-06" db="EMBL/GenBank/DDBJ databases">
        <title>Genome mining for natural products.</title>
        <authorList>
            <person name="Zhang B."/>
            <person name="Shi J."/>
            <person name="Ge H."/>
        </authorList>
    </citation>
    <scope>NUCLEOTIDE SEQUENCE [LARGE SCALE GENOMIC DNA]</scope>
    <source>
        <strain evidence="1 2">NA02069</strain>
    </source>
</reference>
<accession>A0A7H8SZQ4</accession>
<dbReference type="AlphaFoldDB" id="A0A7H8SZQ4"/>
<dbReference type="RefSeq" id="WP_176574308.1">
    <property type="nucleotide sequence ID" value="NZ_CBDRGH010000019.1"/>
</dbReference>
<evidence type="ECO:0000313" key="2">
    <source>
        <dbReference type="Proteomes" id="UP000509418"/>
    </source>
</evidence>
<dbReference type="EMBL" id="CP056041">
    <property type="protein sequence ID" value="QKZ16769.1"/>
    <property type="molecule type" value="Genomic_DNA"/>
</dbReference>
<evidence type="ECO:0000313" key="1">
    <source>
        <dbReference type="EMBL" id="QKZ16769.1"/>
    </source>
</evidence>
<name>A0A7H8SZQ4_STRCX</name>
<sequence length="196" mass="21321">MGIYLVNVGAREWFGEEEDGRGDVAAALNEELGRRGLPPYTGVPEETDFARGSGTAFEEKLVPPMDGFVALCRAHLSKGEEELLLGWTVLVPVPLDEEIELPIESAYDLTTTVAGAPRILALTERLATALELPTDALPATSDNLELTGWFLDGEAKRTAAARPGRWADDLDTAFYTSVYLRAAQHSIRRGCPIVYS</sequence>
<keyword evidence="2" id="KW-1185">Reference proteome</keyword>
<gene>
    <name evidence="1" type="ORF">HUT05_04905</name>
</gene>
<organism evidence="1 2">
    <name type="scientific">Streptomyces chartreusis</name>
    <dbReference type="NCBI Taxonomy" id="1969"/>
    <lineage>
        <taxon>Bacteria</taxon>
        <taxon>Bacillati</taxon>
        <taxon>Actinomycetota</taxon>
        <taxon>Actinomycetes</taxon>
        <taxon>Kitasatosporales</taxon>
        <taxon>Streptomycetaceae</taxon>
        <taxon>Streptomyces</taxon>
    </lineage>
</organism>
<dbReference type="Proteomes" id="UP000509418">
    <property type="component" value="Chromosome"/>
</dbReference>
<proteinExistence type="predicted"/>
<protein>
    <submittedName>
        <fullName evidence="1">Uncharacterized protein</fullName>
    </submittedName>
</protein>